<dbReference type="RefSeq" id="WP_170136221.1">
    <property type="nucleotide sequence ID" value="NZ_FOMX01000023.1"/>
</dbReference>
<protein>
    <submittedName>
        <fullName evidence="2">Beta-propeller repeat-containing protein</fullName>
    </submittedName>
</protein>
<gene>
    <name evidence="2" type="ORF">SAMN02745121_06255</name>
</gene>
<organism evidence="2 3">
    <name type="scientific">Nannocystis exedens</name>
    <dbReference type="NCBI Taxonomy" id="54"/>
    <lineage>
        <taxon>Bacteria</taxon>
        <taxon>Pseudomonadati</taxon>
        <taxon>Myxococcota</taxon>
        <taxon>Polyangia</taxon>
        <taxon>Nannocystales</taxon>
        <taxon>Nannocystaceae</taxon>
        <taxon>Nannocystis</taxon>
    </lineage>
</organism>
<reference evidence="3" key="1">
    <citation type="submission" date="2016-10" db="EMBL/GenBank/DDBJ databases">
        <authorList>
            <person name="Varghese N."/>
            <person name="Submissions S."/>
        </authorList>
    </citation>
    <scope>NUCLEOTIDE SEQUENCE [LARGE SCALE GENOMIC DNA]</scope>
    <source>
        <strain evidence="3">ATCC 25963</strain>
    </source>
</reference>
<proteinExistence type="predicted"/>
<keyword evidence="1" id="KW-0732">Signal</keyword>
<dbReference type="STRING" id="54.SAMN02745121_06255"/>
<dbReference type="AlphaFoldDB" id="A0A1I2ETD6"/>
<dbReference type="SUPFAM" id="SSF101898">
    <property type="entry name" value="NHL repeat"/>
    <property type="match status" value="2"/>
</dbReference>
<dbReference type="PANTHER" id="PTHR35580">
    <property type="entry name" value="CELL SURFACE GLYCOPROTEIN (S-LAYER PROTEIN)-LIKE PROTEIN"/>
    <property type="match status" value="1"/>
</dbReference>
<dbReference type="Proteomes" id="UP000199400">
    <property type="component" value="Unassembled WGS sequence"/>
</dbReference>
<dbReference type="Pfam" id="PF06739">
    <property type="entry name" value="SBBP"/>
    <property type="match status" value="1"/>
</dbReference>
<keyword evidence="3" id="KW-1185">Reference proteome</keyword>
<name>A0A1I2ETD6_9BACT</name>
<accession>A0A1I2ETD6</accession>
<dbReference type="InterPro" id="IPR010620">
    <property type="entry name" value="SBBP_repeat"/>
</dbReference>
<dbReference type="EMBL" id="FOMX01000023">
    <property type="protein sequence ID" value="SFE95728.1"/>
    <property type="molecule type" value="Genomic_DNA"/>
</dbReference>
<dbReference type="PANTHER" id="PTHR35580:SF1">
    <property type="entry name" value="PHYTASE-LIKE DOMAIN-CONTAINING PROTEIN"/>
    <property type="match status" value="1"/>
</dbReference>
<feature type="signal peptide" evidence="1">
    <location>
        <begin position="1"/>
        <end position="33"/>
    </location>
</feature>
<feature type="chain" id="PRO_5011773084" evidence="1">
    <location>
        <begin position="34"/>
        <end position="488"/>
    </location>
</feature>
<dbReference type="InterPro" id="IPR052918">
    <property type="entry name" value="Motility_Chemotaxis_Reg"/>
</dbReference>
<evidence type="ECO:0000313" key="2">
    <source>
        <dbReference type="EMBL" id="SFE95728.1"/>
    </source>
</evidence>
<sequence>MKTNSSIHPGAIRRTLPVAVAIVAAAAASEARAAPTLQWSTYYGDSSAEFAHDVTFDSSSSLVTVGSTSSTNGIAGAASGNVAHDASFNGVWDGFVTKFDLAGNRLWGTYYGGSEYDDLTSTATGANDRVVAVGLTESSNVNNQVATVGDTTLGGTQDALIVVFNANGSRAWARYLGGSGIDGATGVCVGTDGAIYVVGVSSSTDLPTTAASHQANIAGIRDAFIAKLSSAGALQWVTYYGGPNHETVASDCAVDASHNVYVVGWTSASSGIAENGWDETFTGVYDAFLAKFDTFGARVEATYYGGFHSDSAHAVDLDPDGNIYVAGMTQSPDTDLDLMDTIGTSLQGAEDGFVVKFDADMDRVWGRYYGGAGEDRLHDLDYQDFAVLLSGHTNSSDNISTPDAFSPDLDGPVDGMFVGLDASDGAEFYATYLGGDGDEGGYGVAGTWAHAAVTGYTGSTGLATAGAHDTTYSGSSDVFLMLIQLFAM</sequence>
<evidence type="ECO:0000313" key="3">
    <source>
        <dbReference type="Proteomes" id="UP000199400"/>
    </source>
</evidence>
<evidence type="ECO:0000256" key="1">
    <source>
        <dbReference type="SAM" id="SignalP"/>
    </source>
</evidence>